<dbReference type="GO" id="GO:0006465">
    <property type="term" value="P:signal peptide processing"/>
    <property type="evidence" value="ECO:0007669"/>
    <property type="project" value="InterPro"/>
</dbReference>
<dbReference type="EMBL" id="WJKJ01000014">
    <property type="protein sequence ID" value="MBD3363673.1"/>
    <property type="molecule type" value="Genomic_DNA"/>
</dbReference>
<protein>
    <recommendedName>
        <fullName evidence="3">Signal peptidase I</fullName>
        <ecNumber evidence="3">3.4.21.89</ecNumber>
    </recommendedName>
</protein>
<dbReference type="EC" id="3.4.21.89" evidence="3"/>
<reference evidence="6" key="1">
    <citation type="submission" date="2019-11" db="EMBL/GenBank/DDBJ databases">
        <title>Microbial mats filling the niche in hypersaline microbial mats.</title>
        <authorList>
            <person name="Wong H.L."/>
            <person name="Macleod F.I."/>
            <person name="White R.A. III"/>
            <person name="Burns B.P."/>
        </authorList>
    </citation>
    <scope>NUCLEOTIDE SEQUENCE</scope>
    <source>
        <strain evidence="6">Bin_327</strain>
    </source>
</reference>
<keyword evidence="3" id="KW-0812">Transmembrane</keyword>
<dbReference type="PANTHER" id="PTHR43390:SF1">
    <property type="entry name" value="CHLOROPLAST PROCESSING PEPTIDASE"/>
    <property type="match status" value="1"/>
</dbReference>
<comment type="caution">
    <text evidence="6">The sequence shown here is derived from an EMBL/GenBank/DDBJ whole genome shotgun (WGS) entry which is preliminary data.</text>
</comment>
<feature type="domain" description="Peptidase S26" evidence="5">
    <location>
        <begin position="35"/>
        <end position="182"/>
    </location>
</feature>
<evidence type="ECO:0000256" key="3">
    <source>
        <dbReference type="RuleBase" id="RU362042"/>
    </source>
</evidence>
<dbReference type="InterPro" id="IPR036286">
    <property type="entry name" value="LexA/Signal_pep-like_sf"/>
</dbReference>
<feature type="transmembrane region" description="Helical" evidence="3">
    <location>
        <begin position="34"/>
        <end position="55"/>
    </location>
</feature>
<comment type="catalytic activity">
    <reaction evidence="3">
        <text>Cleavage of hydrophobic, N-terminal signal or leader sequences from secreted and periplasmic proteins.</text>
        <dbReference type="EC" id="3.4.21.89"/>
    </reaction>
</comment>
<evidence type="ECO:0000256" key="4">
    <source>
        <dbReference type="SAM" id="MobiDB-lite"/>
    </source>
</evidence>
<dbReference type="GO" id="GO:0009003">
    <property type="term" value="F:signal peptidase activity"/>
    <property type="evidence" value="ECO:0007669"/>
    <property type="project" value="UniProtKB-EC"/>
</dbReference>
<feature type="compositionally biased region" description="Basic residues" evidence="4">
    <location>
        <begin position="1"/>
        <end position="10"/>
    </location>
</feature>
<comment type="similarity">
    <text evidence="1 3">Belongs to the peptidase S26 family.</text>
</comment>
<evidence type="ECO:0000256" key="1">
    <source>
        <dbReference type="ARBA" id="ARBA00009370"/>
    </source>
</evidence>
<gene>
    <name evidence="6" type="primary">lepB</name>
    <name evidence="6" type="ORF">GF359_00505</name>
</gene>
<dbReference type="GO" id="GO:0016020">
    <property type="term" value="C:membrane"/>
    <property type="evidence" value="ECO:0007669"/>
    <property type="project" value="UniProtKB-SubCell"/>
</dbReference>
<evidence type="ECO:0000256" key="2">
    <source>
        <dbReference type="PIRSR" id="PIRSR600223-1"/>
    </source>
</evidence>
<feature type="compositionally biased region" description="Basic residues" evidence="4">
    <location>
        <begin position="19"/>
        <end position="28"/>
    </location>
</feature>
<feature type="region of interest" description="Disordered" evidence="4">
    <location>
        <begin position="1"/>
        <end position="28"/>
    </location>
</feature>
<proteinExistence type="inferred from homology"/>
<dbReference type="Gene3D" id="2.10.109.10">
    <property type="entry name" value="Umud Fragment, subunit A"/>
    <property type="match status" value="1"/>
</dbReference>
<keyword evidence="3 6" id="KW-0378">Hydrolase</keyword>
<keyword evidence="3" id="KW-0645">Protease</keyword>
<dbReference type="NCBIfam" id="TIGR02227">
    <property type="entry name" value="sigpep_I_bact"/>
    <property type="match status" value="1"/>
</dbReference>
<feature type="active site" evidence="2">
    <location>
        <position position="65"/>
    </location>
</feature>
<sequence>MAKRRAKKPKQTNPPRGKQGSKGKKHKRSFGRRLWDFVRSWGTVIIIVLGIRAFGIESMVVPTGSMEYTILPGDFVIVNKFVYGFKAPFTNKNILGGRMPHKGDIIVFRYPRHPRWARPYDRYRTIFPREFPLLPIHWDTKEKTFHWFAPENWVKRCVGVPGDTVEITNKRLFVNSAPFDDYGKATYQEPVTFPRLVPRDEFQDRWMDLLVFLYEDSLYYADSSVYKSLPEFGSLSFEGDIRLYYDSLFTALFYSGNMPTDYFNHYLTSFYLHPAYQGASRTTSTPLH</sequence>
<evidence type="ECO:0000259" key="5">
    <source>
        <dbReference type="Pfam" id="PF10502"/>
    </source>
</evidence>
<name>A0A9D5QBJ6_UNCW3</name>
<dbReference type="AlphaFoldDB" id="A0A9D5QBJ6"/>
<dbReference type="Pfam" id="PF10502">
    <property type="entry name" value="Peptidase_S26"/>
    <property type="match status" value="1"/>
</dbReference>
<evidence type="ECO:0000313" key="6">
    <source>
        <dbReference type="EMBL" id="MBD3363673.1"/>
    </source>
</evidence>
<dbReference type="PRINTS" id="PR00727">
    <property type="entry name" value="LEADERPTASE"/>
</dbReference>
<evidence type="ECO:0000313" key="7">
    <source>
        <dbReference type="Proteomes" id="UP000630660"/>
    </source>
</evidence>
<dbReference type="GO" id="GO:0004252">
    <property type="term" value="F:serine-type endopeptidase activity"/>
    <property type="evidence" value="ECO:0007669"/>
    <property type="project" value="InterPro"/>
</dbReference>
<organism evidence="6 7">
    <name type="scientific">candidate division WOR-3 bacterium</name>
    <dbReference type="NCBI Taxonomy" id="2052148"/>
    <lineage>
        <taxon>Bacteria</taxon>
        <taxon>Bacteria division WOR-3</taxon>
    </lineage>
</organism>
<dbReference type="Proteomes" id="UP000630660">
    <property type="component" value="Unassembled WGS sequence"/>
</dbReference>
<dbReference type="SUPFAM" id="SSF51306">
    <property type="entry name" value="LexA/Signal peptidase"/>
    <property type="match status" value="1"/>
</dbReference>
<keyword evidence="3" id="KW-1133">Transmembrane helix</keyword>
<comment type="subcellular location">
    <subcellularLocation>
        <location evidence="3">Membrane</location>
        <topology evidence="3">Single-pass type II membrane protein</topology>
    </subcellularLocation>
</comment>
<dbReference type="InterPro" id="IPR000223">
    <property type="entry name" value="Pept_S26A_signal_pept_1"/>
</dbReference>
<accession>A0A9D5QBJ6</accession>
<dbReference type="InterPro" id="IPR019533">
    <property type="entry name" value="Peptidase_S26"/>
</dbReference>
<feature type="non-terminal residue" evidence="6">
    <location>
        <position position="288"/>
    </location>
</feature>
<dbReference type="PANTHER" id="PTHR43390">
    <property type="entry name" value="SIGNAL PEPTIDASE I"/>
    <property type="match status" value="1"/>
</dbReference>
<dbReference type="CDD" id="cd06530">
    <property type="entry name" value="S26_SPase_I"/>
    <property type="match status" value="1"/>
</dbReference>
<feature type="active site" evidence="2">
    <location>
        <position position="155"/>
    </location>
</feature>
<keyword evidence="3" id="KW-0472">Membrane</keyword>